<dbReference type="Pfam" id="PF13517">
    <property type="entry name" value="FG-GAP_3"/>
    <property type="match status" value="2"/>
</dbReference>
<dbReference type="AlphaFoldDB" id="A0A5B9VZF6"/>
<dbReference type="Pfam" id="PF13432">
    <property type="entry name" value="TPR_16"/>
    <property type="match status" value="2"/>
</dbReference>
<organism evidence="4 5">
    <name type="scientific">Aquisphaera giovannonii</name>
    <dbReference type="NCBI Taxonomy" id="406548"/>
    <lineage>
        <taxon>Bacteria</taxon>
        <taxon>Pseudomonadati</taxon>
        <taxon>Planctomycetota</taxon>
        <taxon>Planctomycetia</taxon>
        <taxon>Isosphaerales</taxon>
        <taxon>Isosphaeraceae</taxon>
        <taxon>Aquisphaera</taxon>
    </lineage>
</organism>
<dbReference type="KEGG" id="agv:OJF2_23250"/>
<reference evidence="4 5" key="1">
    <citation type="submission" date="2019-08" db="EMBL/GenBank/DDBJ databases">
        <title>Deep-cultivation of Planctomycetes and their phenomic and genomic characterization uncovers novel biology.</title>
        <authorList>
            <person name="Wiegand S."/>
            <person name="Jogler M."/>
            <person name="Boedeker C."/>
            <person name="Pinto D."/>
            <person name="Vollmers J."/>
            <person name="Rivas-Marin E."/>
            <person name="Kohn T."/>
            <person name="Peeters S.H."/>
            <person name="Heuer A."/>
            <person name="Rast P."/>
            <person name="Oberbeckmann S."/>
            <person name="Bunk B."/>
            <person name="Jeske O."/>
            <person name="Meyerdierks A."/>
            <person name="Storesund J.E."/>
            <person name="Kallscheuer N."/>
            <person name="Luecker S."/>
            <person name="Lage O.M."/>
            <person name="Pohl T."/>
            <person name="Merkel B.J."/>
            <person name="Hornburger P."/>
            <person name="Mueller R.-W."/>
            <person name="Bruemmer F."/>
            <person name="Labrenz M."/>
            <person name="Spormann A.M."/>
            <person name="Op den Camp H."/>
            <person name="Overmann J."/>
            <person name="Amann R."/>
            <person name="Jetten M.S.M."/>
            <person name="Mascher T."/>
            <person name="Medema M.H."/>
            <person name="Devos D.P."/>
            <person name="Kaster A.-K."/>
            <person name="Ovreas L."/>
            <person name="Rohde M."/>
            <person name="Galperin M.Y."/>
            <person name="Jogler C."/>
        </authorList>
    </citation>
    <scope>NUCLEOTIDE SEQUENCE [LARGE SCALE GENOMIC DNA]</scope>
    <source>
        <strain evidence="4 5">OJF2</strain>
    </source>
</reference>
<dbReference type="OrthoDB" id="5287961at2"/>
<evidence type="ECO:0000256" key="2">
    <source>
        <dbReference type="SAM" id="MobiDB-lite"/>
    </source>
</evidence>
<dbReference type="EMBL" id="CP042997">
    <property type="protein sequence ID" value="QEH33796.1"/>
    <property type="molecule type" value="Genomic_DNA"/>
</dbReference>
<dbReference type="InterPro" id="IPR013517">
    <property type="entry name" value="FG-GAP"/>
</dbReference>
<evidence type="ECO:0000313" key="5">
    <source>
        <dbReference type="Proteomes" id="UP000324233"/>
    </source>
</evidence>
<dbReference type="Gene3D" id="2.130.10.130">
    <property type="entry name" value="Integrin alpha, N-terminal"/>
    <property type="match status" value="2"/>
</dbReference>
<dbReference type="InterPro" id="IPR028994">
    <property type="entry name" value="Integrin_alpha_N"/>
</dbReference>
<dbReference type="InterPro" id="IPR027039">
    <property type="entry name" value="Crtac1"/>
</dbReference>
<protein>
    <submittedName>
        <fullName evidence="4">FG-GAP repeat protein</fullName>
    </submittedName>
</protein>
<proteinExistence type="predicted"/>
<keyword evidence="5" id="KW-1185">Reference proteome</keyword>
<keyword evidence="1" id="KW-0732">Signal</keyword>
<dbReference type="SUPFAM" id="SSF69318">
    <property type="entry name" value="Integrin alpha N-terminal domain"/>
    <property type="match status" value="1"/>
</dbReference>
<dbReference type="RefSeq" id="WP_148593802.1">
    <property type="nucleotide sequence ID" value="NZ_CP042997.1"/>
</dbReference>
<dbReference type="Pfam" id="PF07593">
    <property type="entry name" value="UnbV_ASPIC"/>
    <property type="match status" value="1"/>
</dbReference>
<dbReference type="InterPro" id="IPR011519">
    <property type="entry name" value="UnbV_ASPIC"/>
</dbReference>
<dbReference type="SUPFAM" id="SSF48452">
    <property type="entry name" value="TPR-like"/>
    <property type="match status" value="2"/>
</dbReference>
<dbReference type="Proteomes" id="UP000324233">
    <property type="component" value="Chromosome"/>
</dbReference>
<sequence length="981" mass="107538">MHRRWAAAAGLGLVALVLLASGWKWHQDRHSRALLQQARDAMGQGHYAVARSALAGLLRDHPGWDEAIYEMGVCELARGRLEAAAEAWRRVPEGSPVRGWAEARLSRIEMDAGRFDASERLLRSAAERPGTQKAEARWGLVLLLRMEGRVDEARRWLQEGFEVMSDPVETLQRLFRLDHDAYPIEGIRRALENAGRRSPDDDRVWLGWAHLSVIQGQLHAAEGWLDRCLARRPDDPVVWRMRLQWAVLADRPDEVRSALAHLPASEEPDTRVPSLQAWFAARRRDRDAERKALAAWTEKDGAAARAFDRLAELELEDGHGPAAAELRKRRNDLEQLRREYARLLVIPDPRTKAGELADLAGRLGRRFDAERWRRLATNDGPTPRQADAITNVAGPRGQMLADLLPEVSRQGQSTPSEVSPPAESSLRFTDDATSSGLNFIQANGGQAGRLIPPVTSSGGVGLIDYDGDGWLDVYVVQGGDFPYRPGDPHGGDRLFRNRGDGTFEDASARSGIAAMPRGYGHGVAVADYDNDGHADLFVTRWRSYALYRNCGDGTFEDATEKAGLGGDRDWPTSAAFADLDGDGDLDLYVCHYLKWDENDKRTCADPNDPTVYNCSPIDFEALPDHVFRNEGGRFADVSREAGLRDQNGRGLGVLAADLDDDGKVELFVANDMTANYLFRTRPGFRLEENGLESGVAGNASGASQAGMGVSCGDFDRDGRADLVVTNFFNESTTYFRNLGGGFFADESDVIGLSTPTRYRLGFGVSFLDADNDGWLDLVTANGHVFDGRPQYPWKMPVQLLRNGGGPRPRLTDVSGQAGAPFQVPRMGRGLAAGDLDNDGRMDVLVISQGEPLVFFHNRSAGGHFLTIGLEGAASNRDAVGARVSIRSGTRLLTEQRIGGGSYQSAGDPRLHFGLGPAVAADSVEVLWPSGHVDRYSNLRGDRGYLLREGDTAPRVLPGYAVTRMPEEESISRGDQGGQTFP</sequence>
<evidence type="ECO:0000313" key="4">
    <source>
        <dbReference type="EMBL" id="QEH33796.1"/>
    </source>
</evidence>
<dbReference type="Pfam" id="PF01839">
    <property type="entry name" value="FG-GAP"/>
    <property type="match status" value="1"/>
</dbReference>
<dbReference type="PANTHER" id="PTHR16026">
    <property type="entry name" value="CARTILAGE ACIDIC PROTEIN 1"/>
    <property type="match status" value="1"/>
</dbReference>
<feature type="region of interest" description="Disordered" evidence="2">
    <location>
        <begin position="407"/>
        <end position="427"/>
    </location>
</feature>
<evidence type="ECO:0000256" key="1">
    <source>
        <dbReference type="ARBA" id="ARBA00022729"/>
    </source>
</evidence>
<evidence type="ECO:0000259" key="3">
    <source>
        <dbReference type="Pfam" id="PF07593"/>
    </source>
</evidence>
<dbReference type="Gene3D" id="1.25.40.10">
    <property type="entry name" value="Tetratricopeptide repeat domain"/>
    <property type="match status" value="2"/>
</dbReference>
<accession>A0A5B9VZF6</accession>
<feature type="domain" description="ASPIC/UnbV" evidence="3">
    <location>
        <begin position="878"/>
        <end position="942"/>
    </location>
</feature>
<gene>
    <name evidence="4" type="ORF">OJF2_23250</name>
</gene>
<dbReference type="InterPro" id="IPR011990">
    <property type="entry name" value="TPR-like_helical_dom_sf"/>
</dbReference>
<name>A0A5B9VZF6_9BACT</name>
<dbReference type="PANTHER" id="PTHR16026:SF0">
    <property type="entry name" value="CARTILAGE ACIDIC PROTEIN 1"/>
    <property type="match status" value="1"/>
</dbReference>